<keyword evidence="1" id="KW-0521">NADP</keyword>
<sequence length="161" mass="18097">MARFTSKHLGPYFWGFDITTRTANAWDEKRADYRIATTRLDDLGLAIARVLSPELADRFANQTVGIHSAMITLRSLLEAFEKVTDSKWTLNHIDMLDELEKDLKRLEGGDFSAVAHAIRGLLFLPGINIDFEHNTNGTDDVSEVLGLPQADIKQVVQELVQ</sequence>
<keyword evidence="4" id="KW-1185">Reference proteome</keyword>
<dbReference type="InterPro" id="IPR051609">
    <property type="entry name" value="NmrA/Isoflavone_reductase-like"/>
</dbReference>
<comment type="caution">
    <text evidence="3">The sequence shown here is derived from an EMBL/GenBank/DDBJ whole genome shotgun (WGS) entry which is preliminary data.</text>
</comment>
<dbReference type="EMBL" id="AZGZ01000001">
    <property type="protein sequence ID" value="KZZ98049.1"/>
    <property type="molecule type" value="Genomic_DNA"/>
</dbReference>
<proteinExistence type="predicted"/>
<dbReference type="AlphaFoldDB" id="A0A168DS48"/>
<evidence type="ECO:0000313" key="4">
    <source>
        <dbReference type="Proteomes" id="UP000242877"/>
    </source>
</evidence>
<dbReference type="PANTHER" id="PTHR47706">
    <property type="entry name" value="NMRA-LIKE FAMILY PROTEIN"/>
    <property type="match status" value="1"/>
</dbReference>
<dbReference type="PANTHER" id="PTHR47706:SF9">
    <property type="entry name" value="NMRA-LIKE DOMAIN-CONTAINING PROTEIN-RELATED"/>
    <property type="match status" value="1"/>
</dbReference>
<reference evidence="3 4" key="1">
    <citation type="journal article" date="2016" name="Genome Biol. Evol.">
        <title>Divergent and convergent evolution of fungal pathogenicity.</title>
        <authorList>
            <person name="Shang Y."/>
            <person name="Xiao G."/>
            <person name="Zheng P."/>
            <person name="Cen K."/>
            <person name="Zhan S."/>
            <person name="Wang C."/>
        </authorList>
    </citation>
    <scope>NUCLEOTIDE SEQUENCE [LARGE SCALE GENOMIC DNA]</scope>
    <source>
        <strain evidence="3 4">ARSEF 7405</strain>
    </source>
</reference>
<keyword evidence="2" id="KW-0560">Oxidoreductase</keyword>
<name>A0A168DS48_9EURO</name>
<protein>
    <submittedName>
        <fullName evidence="3">Isoflavone reductase</fullName>
    </submittedName>
</protein>
<dbReference type="Proteomes" id="UP000242877">
    <property type="component" value="Unassembled WGS sequence"/>
</dbReference>
<evidence type="ECO:0000313" key="3">
    <source>
        <dbReference type="EMBL" id="KZZ98049.1"/>
    </source>
</evidence>
<organism evidence="3 4">
    <name type="scientific">Ascosphaera apis ARSEF 7405</name>
    <dbReference type="NCBI Taxonomy" id="392613"/>
    <lineage>
        <taxon>Eukaryota</taxon>
        <taxon>Fungi</taxon>
        <taxon>Dikarya</taxon>
        <taxon>Ascomycota</taxon>
        <taxon>Pezizomycotina</taxon>
        <taxon>Eurotiomycetes</taxon>
        <taxon>Eurotiomycetidae</taxon>
        <taxon>Onygenales</taxon>
        <taxon>Ascosphaeraceae</taxon>
        <taxon>Ascosphaera</taxon>
    </lineage>
</organism>
<dbReference type="GO" id="GO:0016491">
    <property type="term" value="F:oxidoreductase activity"/>
    <property type="evidence" value="ECO:0007669"/>
    <property type="project" value="UniProtKB-KW"/>
</dbReference>
<evidence type="ECO:0000256" key="2">
    <source>
        <dbReference type="ARBA" id="ARBA00023002"/>
    </source>
</evidence>
<evidence type="ECO:0000256" key="1">
    <source>
        <dbReference type="ARBA" id="ARBA00022857"/>
    </source>
</evidence>
<dbReference type="VEuPathDB" id="FungiDB:AAP_00310"/>
<gene>
    <name evidence="3" type="ORF">AAP_00310</name>
</gene>
<accession>A0A168DS48</accession>
<dbReference type="OrthoDB" id="9974981at2759"/>